<dbReference type="OrthoDB" id="10256043at2759"/>
<dbReference type="InParanoid" id="A0A1X7SR94"/>
<name>A0A1X7SR94_AMPQE</name>
<accession>A0A1X7SR94</accession>
<reference evidence="2" key="1">
    <citation type="submission" date="2017-05" db="UniProtKB">
        <authorList>
            <consortium name="EnsemblMetazoa"/>
        </authorList>
    </citation>
    <scope>IDENTIFICATION</scope>
</reference>
<dbReference type="AlphaFoldDB" id="A0A1X7SR94"/>
<organism evidence="2">
    <name type="scientific">Amphimedon queenslandica</name>
    <name type="common">Sponge</name>
    <dbReference type="NCBI Taxonomy" id="400682"/>
    <lineage>
        <taxon>Eukaryota</taxon>
        <taxon>Metazoa</taxon>
        <taxon>Porifera</taxon>
        <taxon>Demospongiae</taxon>
        <taxon>Heteroscleromorpha</taxon>
        <taxon>Haplosclerida</taxon>
        <taxon>Niphatidae</taxon>
        <taxon>Amphimedon</taxon>
    </lineage>
</organism>
<evidence type="ECO:0000256" key="1">
    <source>
        <dbReference type="SAM" id="Coils"/>
    </source>
</evidence>
<feature type="coiled-coil region" evidence="1">
    <location>
        <begin position="9"/>
        <end position="86"/>
    </location>
</feature>
<sequence>DCAQVALEVGYYKKEMQELQEQLALLRAERDEILECYLDQPFDVYCVTKKELHEVLKKLHETQLEVHRQNEEKQTLRMQLEKGRKKGGWKRFAEKFRNVFHRHDNSNKVEPIPNHVEETYTRINMYS</sequence>
<evidence type="ECO:0000313" key="2">
    <source>
        <dbReference type="EnsemblMetazoa" id="Aqu2.1.04607_001"/>
    </source>
</evidence>
<keyword evidence="1" id="KW-0175">Coiled coil</keyword>
<proteinExistence type="predicted"/>
<protein>
    <submittedName>
        <fullName evidence="2">Uncharacterized protein</fullName>
    </submittedName>
</protein>
<dbReference type="EnsemblMetazoa" id="Aqu2.1.04607_001">
    <property type="protein sequence ID" value="Aqu2.1.04607_001"/>
    <property type="gene ID" value="Aqu2.1.04607"/>
</dbReference>